<dbReference type="PANTHER" id="PTHR19964">
    <property type="entry name" value="MULTIPLE PDZ DOMAIN PROTEIN"/>
    <property type="match status" value="1"/>
</dbReference>
<dbReference type="InterPro" id="IPR051342">
    <property type="entry name" value="PDZ_scaffold"/>
</dbReference>
<gene>
    <name evidence="7" type="ORF">ACAOBT_LOCUS1146</name>
</gene>
<dbReference type="InterPro" id="IPR036034">
    <property type="entry name" value="PDZ_sf"/>
</dbReference>
<dbReference type="SMART" id="SM00569">
    <property type="entry name" value="L27"/>
    <property type="match status" value="1"/>
</dbReference>
<dbReference type="CDD" id="cd06668">
    <property type="entry name" value="PDZ4_MUPP1-like"/>
    <property type="match status" value="1"/>
</dbReference>
<evidence type="ECO:0000313" key="8">
    <source>
        <dbReference type="Proteomes" id="UP001152888"/>
    </source>
</evidence>
<evidence type="ECO:0000259" key="6">
    <source>
        <dbReference type="PROSITE" id="PS51022"/>
    </source>
</evidence>
<dbReference type="EMBL" id="CAKOFQ010006661">
    <property type="protein sequence ID" value="CAH1955649.1"/>
    <property type="molecule type" value="Genomic_DNA"/>
</dbReference>
<dbReference type="InterPro" id="IPR001478">
    <property type="entry name" value="PDZ"/>
</dbReference>
<accession>A0A9P0NWJ1</accession>
<dbReference type="PROSITE" id="PS51022">
    <property type="entry name" value="L27"/>
    <property type="match status" value="1"/>
</dbReference>
<dbReference type="CDD" id="cd06667">
    <property type="entry name" value="PDZ2_MUPP1-like"/>
    <property type="match status" value="1"/>
</dbReference>
<evidence type="ECO:0000313" key="7">
    <source>
        <dbReference type="EMBL" id="CAH1955649.1"/>
    </source>
</evidence>
<feature type="domain" description="PDZ" evidence="5">
    <location>
        <begin position="594"/>
        <end position="684"/>
    </location>
</feature>
<dbReference type="Gene3D" id="1.10.287.650">
    <property type="entry name" value="L27 domain"/>
    <property type="match status" value="1"/>
</dbReference>
<dbReference type="Proteomes" id="UP001152888">
    <property type="component" value="Unassembled WGS sequence"/>
</dbReference>
<evidence type="ECO:0000256" key="1">
    <source>
        <dbReference type="ARBA" id="ARBA00004370"/>
    </source>
</evidence>
<dbReference type="PROSITE" id="PS50106">
    <property type="entry name" value="PDZ"/>
    <property type="match status" value="4"/>
</dbReference>
<evidence type="ECO:0008006" key="9">
    <source>
        <dbReference type="Google" id="ProtNLM"/>
    </source>
</evidence>
<organism evidence="7 8">
    <name type="scientific">Acanthoscelides obtectus</name>
    <name type="common">Bean weevil</name>
    <name type="synonym">Bruchus obtectus</name>
    <dbReference type="NCBI Taxonomy" id="200917"/>
    <lineage>
        <taxon>Eukaryota</taxon>
        <taxon>Metazoa</taxon>
        <taxon>Ecdysozoa</taxon>
        <taxon>Arthropoda</taxon>
        <taxon>Hexapoda</taxon>
        <taxon>Insecta</taxon>
        <taxon>Pterygota</taxon>
        <taxon>Neoptera</taxon>
        <taxon>Endopterygota</taxon>
        <taxon>Coleoptera</taxon>
        <taxon>Polyphaga</taxon>
        <taxon>Cucujiformia</taxon>
        <taxon>Chrysomeloidea</taxon>
        <taxon>Chrysomelidae</taxon>
        <taxon>Bruchinae</taxon>
        <taxon>Bruchini</taxon>
        <taxon>Acanthoscelides</taxon>
    </lineage>
</organism>
<dbReference type="GO" id="GO:0016020">
    <property type="term" value="C:membrane"/>
    <property type="evidence" value="ECO:0007669"/>
    <property type="project" value="UniProtKB-SubCell"/>
</dbReference>
<evidence type="ECO:0000256" key="2">
    <source>
        <dbReference type="ARBA" id="ARBA00022553"/>
    </source>
</evidence>
<evidence type="ECO:0000256" key="4">
    <source>
        <dbReference type="ARBA" id="ARBA00023136"/>
    </source>
</evidence>
<dbReference type="SMART" id="SM00228">
    <property type="entry name" value="PDZ"/>
    <property type="match status" value="4"/>
</dbReference>
<dbReference type="SUPFAM" id="SSF101288">
    <property type="entry name" value="L27 domain"/>
    <property type="match status" value="1"/>
</dbReference>
<dbReference type="FunFam" id="2.30.42.10:FF:000125">
    <property type="entry name" value="PATJ, crumbs cell polarity complex component"/>
    <property type="match status" value="1"/>
</dbReference>
<dbReference type="InterPro" id="IPR036892">
    <property type="entry name" value="L27_dom_sf"/>
</dbReference>
<name>A0A9P0NWJ1_ACAOB</name>
<keyword evidence="2" id="KW-0597">Phosphoprotein</keyword>
<feature type="domain" description="PDZ" evidence="5">
    <location>
        <begin position="761"/>
        <end position="839"/>
    </location>
</feature>
<reference evidence="7" key="1">
    <citation type="submission" date="2022-03" db="EMBL/GenBank/DDBJ databases">
        <authorList>
            <person name="Sayadi A."/>
        </authorList>
    </citation>
    <scope>NUCLEOTIDE SEQUENCE</scope>
</reference>
<dbReference type="Gene3D" id="2.30.42.10">
    <property type="match status" value="4"/>
</dbReference>
<proteinExistence type="predicted"/>
<feature type="domain" description="PDZ" evidence="5">
    <location>
        <begin position="251"/>
        <end position="331"/>
    </location>
</feature>
<comment type="subcellular location">
    <subcellularLocation>
        <location evidence="1">Membrane</location>
    </subcellularLocation>
</comment>
<dbReference type="Pfam" id="PF00595">
    <property type="entry name" value="PDZ"/>
    <property type="match status" value="4"/>
</dbReference>
<keyword evidence="3" id="KW-0677">Repeat</keyword>
<keyword evidence="4" id="KW-0472">Membrane</keyword>
<dbReference type="OrthoDB" id="6022242at2759"/>
<dbReference type="InterPro" id="IPR004172">
    <property type="entry name" value="L27_dom"/>
</dbReference>
<evidence type="ECO:0000256" key="3">
    <source>
        <dbReference type="ARBA" id="ARBA00022737"/>
    </source>
</evidence>
<dbReference type="SUPFAM" id="SSF50156">
    <property type="entry name" value="PDZ domain-like"/>
    <property type="match status" value="4"/>
</dbReference>
<protein>
    <recommendedName>
        <fullName evidence="9">Patj homolog</fullName>
    </recommendedName>
</protein>
<keyword evidence="8" id="KW-1185">Reference proteome</keyword>
<feature type="domain" description="L27" evidence="6">
    <location>
        <begin position="55"/>
        <end position="119"/>
    </location>
</feature>
<comment type="caution">
    <text evidence="7">The sequence shown here is derived from an EMBL/GenBank/DDBJ whole genome shotgun (WGS) entry which is preliminary data.</text>
</comment>
<sequence>MSDYQCHNLIRGSTYQNKNIFVLHFLRLISYCNLSRQFEFSFYLEETGVSSKMHLNADISSALQLLEDIKQTVDETGDPKLQVNVQQDLNLLISVLENPVFRSIVTVQDSLSELNQQLGQHPSILPVDFDITASGELVLNVPPAGELYDPDYVDEYAPSRDFDEQRVPSAPVSPSSPQVTAFGMADNKMMLLNSQKLNGALCNDTVRLMQNNSLYNAVDEDMIHRSPSIGSDASKTGSDNLMSSEWSQVESIDLINDGTGLGFGILGMRNMGVVVKTILPGGVADRDGRLQSGDHILQIGDVNLHEMNSEQVATVLRQSGTHVRLVVARPVDITSTEYKYLGSSAPLVPTRLLHDPVELDKYLMQHKYPPIFQKNIEQISDLFSSDISKSYSISGLSRVPASPSLPLLNLDMAVKMPEMEKFVVELRKDVNGLGITIAGYVCEKEELSGIFVKSVSKGSAADISGKIKVNDRIVEVDGQSLQGYTNLQAVEVLRNCGNVVKLCLERYLHGPKFEQLQQAIAASEIKPSSPPDVPRYLKEEGSLNLNSNDDTIHARNEIFTSFRKKEDPFLSPVNEELLRKKWEKIMGPGTEIIVAQLSKFGEKGGLGISLEGTVDVEDGQEVRPHHYIRSILPEGPVGKNGLLKSGDELLEVNDHKLLGMNHHEVVSILKELPINVCMVCGRSPMNLLAQREDSFSDRGCLSRSLHNLLPASDRLVKAKSDGSLASSIAVAGPSEQSFSKAKSRSLEPLTGLAMWSSEPQIIELVKGERGLGFSILDYQDPIDPNDTVIVIRSLVPGGVAQLDGRLIPGDRLLFVNDTVLENASLDQAVQALKGAPKGIVRIGVAKPLPIPDTVAHSSLVDIDANKYVTSNYLSN</sequence>
<evidence type="ECO:0000259" key="5">
    <source>
        <dbReference type="PROSITE" id="PS50106"/>
    </source>
</evidence>
<dbReference type="PANTHER" id="PTHR19964:SF92">
    <property type="entry name" value="PATJ HOMOLOG"/>
    <property type="match status" value="1"/>
</dbReference>
<dbReference type="AlphaFoldDB" id="A0A9P0NWJ1"/>
<dbReference type="FunFam" id="2.30.42.10:FF:000070">
    <property type="entry name" value="Multiple PDZ domain protein"/>
    <property type="match status" value="1"/>
</dbReference>
<feature type="domain" description="PDZ" evidence="5">
    <location>
        <begin position="423"/>
        <end position="508"/>
    </location>
</feature>
<dbReference type="CDD" id="cd06791">
    <property type="entry name" value="PDZ3_MUPP1-like"/>
    <property type="match status" value="1"/>
</dbReference>
<dbReference type="CDD" id="cd06669">
    <property type="entry name" value="PDZ5_MUPP1-like"/>
    <property type="match status" value="1"/>
</dbReference>
<dbReference type="GO" id="GO:0030054">
    <property type="term" value="C:cell junction"/>
    <property type="evidence" value="ECO:0007669"/>
    <property type="project" value="UniProtKB-ARBA"/>
</dbReference>